<gene>
    <name evidence="2" type="ORF">SAMN05444266_106531</name>
</gene>
<sequence>MGAILAWHHIAYLLCCLMGYGIIELAIKYIYGDEQVLSPKSLFLDQLAEEIELKNC</sequence>
<keyword evidence="3" id="KW-1185">Reference proteome</keyword>
<dbReference type="EMBL" id="FRBL01000006">
    <property type="protein sequence ID" value="SHM14776.1"/>
    <property type="molecule type" value="Genomic_DNA"/>
</dbReference>
<keyword evidence="1" id="KW-0472">Membrane</keyword>
<evidence type="ECO:0000256" key="1">
    <source>
        <dbReference type="SAM" id="Phobius"/>
    </source>
</evidence>
<proteinExistence type="predicted"/>
<dbReference type="AlphaFoldDB" id="A0A1M7GF34"/>
<evidence type="ECO:0000313" key="3">
    <source>
        <dbReference type="Proteomes" id="UP000184420"/>
    </source>
</evidence>
<feature type="transmembrane region" description="Helical" evidence="1">
    <location>
        <begin position="6"/>
        <end position="31"/>
    </location>
</feature>
<evidence type="ECO:0000313" key="2">
    <source>
        <dbReference type="EMBL" id="SHM14776.1"/>
    </source>
</evidence>
<dbReference type="STRING" id="1419482.SAMN05444266_106531"/>
<keyword evidence="1" id="KW-1133">Transmembrane helix</keyword>
<dbReference type="Proteomes" id="UP000184420">
    <property type="component" value="Unassembled WGS sequence"/>
</dbReference>
<accession>A0A1M7GF34</accession>
<keyword evidence="1" id="KW-0812">Transmembrane</keyword>
<name>A0A1M7GF34_9BACT</name>
<reference evidence="2 3" key="1">
    <citation type="submission" date="2016-11" db="EMBL/GenBank/DDBJ databases">
        <authorList>
            <person name="Jaros S."/>
            <person name="Januszkiewicz K."/>
            <person name="Wedrychowicz H."/>
        </authorList>
    </citation>
    <scope>NUCLEOTIDE SEQUENCE [LARGE SCALE GENOMIC DNA]</scope>
    <source>
        <strain evidence="2 3">DSM 27406</strain>
    </source>
</reference>
<protein>
    <submittedName>
        <fullName evidence="2">Uncharacterized protein</fullName>
    </submittedName>
</protein>
<organism evidence="2 3">
    <name type="scientific">Chitinophaga jiangningensis</name>
    <dbReference type="NCBI Taxonomy" id="1419482"/>
    <lineage>
        <taxon>Bacteria</taxon>
        <taxon>Pseudomonadati</taxon>
        <taxon>Bacteroidota</taxon>
        <taxon>Chitinophagia</taxon>
        <taxon>Chitinophagales</taxon>
        <taxon>Chitinophagaceae</taxon>
        <taxon>Chitinophaga</taxon>
    </lineage>
</organism>